<name>A0A7T7XMR1_9SPIR</name>
<accession>A0A7T7XMR1</accession>
<dbReference type="RefSeq" id="WP_215626517.1">
    <property type="nucleotide sequence ID" value="NZ_CP067089.2"/>
</dbReference>
<feature type="domain" description="Mce/MlaD" evidence="2">
    <location>
        <begin position="40"/>
        <end position="104"/>
    </location>
</feature>
<evidence type="ECO:0000259" key="2">
    <source>
        <dbReference type="Pfam" id="PF02470"/>
    </source>
</evidence>
<protein>
    <submittedName>
        <fullName evidence="3">MCE family protein</fullName>
    </submittedName>
</protein>
<gene>
    <name evidence="3" type="ORF">JFL75_20145</name>
</gene>
<dbReference type="PANTHER" id="PTHR33371">
    <property type="entry name" value="INTERMEMBRANE PHOSPHOLIPID TRANSPORT SYSTEM BINDING PROTEIN MLAD-RELATED"/>
    <property type="match status" value="1"/>
</dbReference>
<organism evidence="3 4">
    <name type="scientific">Breznakiella homolactica</name>
    <dbReference type="NCBI Taxonomy" id="2798577"/>
    <lineage>
        <taxon>Bacteria</taxon>
        <taxon>Pseudomonadati</taxon>
        <taxon>Spirochaetota</taxon>
        <taxon>Spirochaetia</taxon>
        <taxon>Spirochaetales</taxon>
        <taxon>Breznakiellaceae</taxon>
        <taxon>Breznakiella</taxon>
    </lineage>
</organism>
<evidence type="ECO:0000313" key="3">
    <source>
        <dbReference type="EMBL" id="QQO09211.1"/>
    </source>
</evidence>
<keyword evidence="4" id="KW-1185">Reference proteome</keyword>
<evidence type="ECO:0000313" key="4">
    <source>
        <dbReference type="Proteomes" id="UP000595917"/>
    </source>
</evidence>
<evidence type="ECO:0000256" key="1">
    <source>
        <dbReference type="SAM" id="Phobius"/>
    </source>
</evidence>
<dbReference type="Pfam" id="PF02470">
    <property type="entry name" value="MlaD"/>
    <property type="match status" value="1"/>
</dbReference>
<proteinExistence type="predicted"/>
<feature type="transmembrane region" description="Helical" evidence="1">
    <location>
        <begin position="7"/>
        <end position="30"/>
    </location>
</feature>
<dbReference type="EMBL" id="CP067089">
    <property type="protein sequence ID" value="QQO09211.1"/>
    <property type="molecule type" value="Genomic_DNA"/>
</dbReference>
<keyword evidence="1" id="KW-1133">Transmembrane helix</keyword>
<reference evidence="3" key="1">
    <citation type="submission" date="2021-01" db="EMBL/GenBank/DDBJ databases">
        <title>Description of Breznakiella homolactica.</title>
        <authorList>
            <person name="Song Y."/>
            <person name="Brune A."/>
        </authorList>
    </citation>
    <scope>NUCLEOTIDE SEQUENCE</scope>
    <source>
        <strain evidence="3">RmG30</strain>
    </source>
</reference>
<keyword evidence="1" id="KW-0472">Membrane</keyword>
<dbReference type="PANTHER" id="PTHR33371:SF4">
    <property type="entry name" value="INTERMEMBRANE PHOSPHOLIPID TRANSPORT SYSTEM BINDING PROTEIN MLAD"/>
    <property type="match status" value="1"/>
</dbReference>
<dbReference type="KEGG" id="bhc:JFL75_20145"/>
<dbReference type="Proteomes" id="UP000595917">
    <property type="component" value="Chromosome"/>
</dbReference>
<dbReference type="AlphaFoldDB" id="A0A7T7XMR1"/>
<sequence length="322" mass="34861">MKFKIRFADYIVGFFVVLAVLIVIFVIIMLGNRQQWFSRKYNYQTFFDSGVGLSSNMALNYKGFPIGKVKSVELTVDDRVMVDFFIYDTYNDRAREGSLIELVVSPIGLGNQLLFHPGRGTMQLYENAFIPSVGSPEGLALMDMGLSTLSGDEDSIAKLLGKVSTLLDDLDAVLVQVQQGFAGTDQTALGRILGGVEQTIADVNGITGPLEESLLSILDEANTLMVRINEDGILSTVVDGDGTLYTSLEDSLASISAILNNLDKTTAILPSQVPGLISEVRTALQSAEDVLIALTNNPLLRKGIPDRVHSGSSGTNPRDLSF</sequence>
<dbReference type="InterPro" id="IPR003399">
    <property type="entry name" value="Mce/MlaD"/>
</dbReference>
<keyword evidence="1" id="KW-0812">Transmembrane</keyword>
<dbReference type="InterPro" id="IPR052336">
    <property type="entry name" value="MlaD_Phospholipid_Transporter"/>
</dbReference>